<dbReference type="InterPro" id="IPR006058">
    <property type="entry name" value="2Fe2S_fd_BS"/>
</dbReference>
<dbReference type="SUPFAM" id="SSF54292">
    <property type="entry name" value="2Fe-2S ferredoxin-like"/>
    <property type="match status" value="1"/>
</dbReference>
<feature type="domain" description="2Fe-2S ferredoxin-type" evidence="1">
    <location>
        <begin position="235"/>
        <end position="319"/>
    </location>
</feature>
<dbReference type="EMBL" id="VAUP01000015">
    <property type="protein sequence ID" value="TLX44013.1"/>
    <property type="molecule type" value="Genomic_DNA"/>
</dbReference>
<dbReference type="InterPro" id="IPR017938">
    <property type="entry name" value="Riboflavin_synthase-like_b-brl"/>
</dbReference>
<gene>
    <name evidence="3" type="ORF">FBQ73_07980</name>
</gene>
<dbReference type="CDD" id="cd00207">
    <property type="entry name" value="fer2"/>
    <property type="match status" value="1"/>
</dbReference>
<dbReference type="PROSITE" id="PS51085">
    <property type="entry name" value="2FE2S_FER_2"/>
    <property type="match status" value="1"/>
</dbReference>
<dbReference type="CDD" id="cd06185">
    <property type="entry name" value="PDR_like"/>
    <property type="match status" value="1"/>
</dbReference>
<dbReference type="Gene3D" id="3.10.20.30">
    <property type="match status" value="1"/>
</dbReference>
<dbReference type="GO" id="GO:0051537">
    <property type="term" value="F:2 iron, 2 sulfur cluster binding"/>
    <property type="evidence" value="ECO:0007669"/>
    <property type="project" value="InterPro"/>
</dbReference>
<dbReference type="SUPFAM" id="SSF63380">
    <property type="entry name" value="Riboflavin synthase domain-like"/>
    <property type="match status" value="1"/>
</dbReference>
<feature type="domain" description="FAD-binding FR-type" evidence="2">
    <location>
        <begin position="3"/>
        <end position="106"/>
    </location>
</feature>
<evidence type="ECO:0000259" key="1">
    <source>
        <dbReference type="PROSITE" id="PS51085"/>
    </source>
</evidence>
<reference evidence="3 4" key="1">
    <citation type="submission" date="2019-05" db="EMBL/GenBank/DDBJ databases">
        <authorList>
            <person name="Zhou X."/>
        </authorList>
    </citation>
    <scope>NUCLEOTIDE SEQUENCE [LARGE SCALE GENOMIC DNA]</scope>
    <source>
        <strain evidence="3 4">DSM 432</strain>
    </source>
</reference>
<dbReference type="InterPro" id="IPR017927">
    <property type="entry name" value="FAD-bd_FR_type"/>
</dbReference>
<accession>A0A6C1KWS5</accession>
<dbReference type="InterPro" id="IPR012675">
    <property type="entry name" value="Beta-grasp_dom_sf"/>
</dbReference>
<dbReference type="Pfam" id="PF00111">
    <property type="entry name" value="Fer2"/>
    <property type="match status" value="1"/>
</dbReference>
<evidence type="ECO:0000313" key="4">
    <source>
        <dbReference type="Proteomes" id="UP000305131"/>
    </source>
</evidence>
<dbReference type="Gene3D" id="3.40.50.80">
    <property type="entry name" value="Nucleotide-binding domain of ferredoxin-NADP reductase (FNR) module"/>
    <property type="match status" value="1"/>
</dbReference>
<protein>
    <submittedName>
        <fullName evidence="3">Oxidoreductase</fullName>
    </submittedName>
</protein>
<dbReference type="GeneID" id="95773390"/>
<dbReference type="InterPro" id="IPR001041">
    <property type="entry name" value="2Fe-2S_ferredoxin-type"/>
</dbReference>
<dbReference type="InterPro" id="IPR036010">
    <property type="entry name" value="2Fe-2S_ferredoxin-like_sf"/>
</dbReference>
<organism evidence="3 4">
    <name type="scientific">Xanthobacter autotrophicus</name>
    <dbReference type="NCBI Taxonomy" id="280"/>
    <lineage>
        <taxon>Bacteria</taxon>
        <taxon>Pseudomonadati</taxon>
        <taxon>Pseudomonadota</taxon>
        <taxon>Alphaproteobacteria</taxon>
        <taxon>Hyphomicrobiales</taxon>
        <taxon>Xanthobacteraceae</taxon>
        <taxon>Xanthobacter</taxon>
    </lineage>
</organism>
<dbReference type="InterPro" id="IPR039261">
    <property type="entry name" value="FNR_nucleotide-bd"/>
</dbReference>
<dbReference type="PROSITE" id="PS00197">
    <property type="entry name" value="2FE2S_FER_1"/>
    <property type="match status" value="1"/>
</dbReference>
<dbReference type="GO" id="GO:0016491">
    <property type="term" value="F:oxidoreductase activity"/>
    <property type="evidence" value="ECO:0007669"/>
    <property type="project" value="InterPro"/>
</dbReference>
<dbReference type="PANTHER" id="PTHR30212">
    <property type="entry name" value="PROTEIN YIIM"/>
    <property type="match status" value="1"/>
</dbReference>
<dbReference type="PANTHER" id="PTHR30212:SF2">
    <property type="entry name" value="PROTEIN YIIM"/>
    <property type="match status" value="1"/>
</dbReference>
<evidence type="ECO:0000313" key="3">
    <source>
        <dbReference type="EMBL" id="TLX44013.1"/>
    </source>
</evidence>
<dbReference type="InterPro" id="IPR052353">
    <property type="entry name" value="Benzoxazolinone_Detox_Enz"/>
</dbReference>
<dbReference type="Proteomes" id="UP000305131">
    <property type="component" value="Unassembled WGS sequence"/>
</dbReference>
<dbReference type="RefSeq" id="WP_138398920.1">
    <property type="nucleotide sequence ID" value="NZ_JBAFVI010000001.1"/>
</dbReference>
<dbReference type="OrthoDB" id="9792185at2"/>
<name>A0A6C1KWS5_XANAU</name>
<proteinExistence type="predicted"/>
<dbReference type="AlphaFoldDB" id="A0A6C1KWS5"/>
<comment type="caution">
    <text evidence="3">The sequence shown here is derived from an EMBL/GenBank/DDBJ whole genome shotgun (WGS) entry which is preliminary data.</text>
</comment>
<dbReference type="PRINTS" id="PR00409">
    <property type="entry name" value="PHDIOXRDTASE"/>
</dbReference>
<dbReference type="Gene3D" id="2.40.30.10">
    <property type="entry name" value="Translation factors"/>
    <property type="match status" value="1"/>
</dbReference>
<sequence>MSDEALQSVVVAKKTVEAENMVSFELVPAEGGELAPFTPGAHVDVTIPGGLMRQYSLCNSASERHRYVIGVWKDANSRGGSKALFQQVNEGDRLQVGEPRNRFAVPRDVKRALLFARGIGATPVLSIADHLKAKNIPFEFHYLFAGGSPGSFRATIEASTFAENTTFYFEAAEPRLNPAALLADRPDDTHLFLCGVDWWLDPVIANAQQKGYGVNRIHVERFTAKAPPPLLDKVFDVKIASSGKVIKIPGDRSVTAALEEAGVKVPTSCEQGACGTCKVKVLEGEIDHRDKRLKPEEKEQGYFLACVSRAKGDLLVLDL</sequence>
<evidence type="ECO:0000259" key="2">
    <source>
        <dbReference type="PROSITE" id="PS51384"/>
    </source>
</evidence>
<dbReference type="SUPFAM" id="SSF52343">
    <property type="entry name" value="Ferredoxin reductase-like, C-terminal NADP-linked domain"/>
    <property type="match status" value="1"/>
</dbReference>
<dbReference type="PROSITE" id="PS51384">
    <property type="entry name" value="FAD_FR"/>
    <property type="match status" value="1"/>
</dbReference>